<sequence length="401" mass="42503">MIRLLACACAVLVLWPSVAAAQGEDSEWAAGGGHLAFLAQDEQNVSVLRVVAPDGAVSAPEVVSEPNAAPVVAVGPRGDVIVAWIGERDRALHARYRPAGGVLGPDEVVTPQRVEFGAEAVVAGVDGAGNATVTWSPEDRDERGGMRVRTRSAAGVWGAPQNLGGYRVFDPSLTVTANGSAFLVWRQARAAKHPNLNQTAISARAPGGAFTAPRVLVGVNRDPGEATVAANDRGDAIVVWSQLDEHDDFQVWASFRGAGTRFGRPVRLNRSRDMVSRWVTVLADGTMVMGWTNNFTRRVEARVRNAAGVLGPPVTLTDDLEVNSDLFPLASGGLAWADRDPGVSRIRLARVDGLGFSAPIDVVRVHGWFLGPAFAVGPQGVGIVPRRPRQADAPIRWQPVG</sequence>
<feature type="chain" id="PRO_5024970034" evidence="1">
    <location>
        <begin position="22"/>
        <end position="401"/>
    </location>
</feature>
<feature type="signal peptide" evidence="1">
    <location>
        <begin position="1"/>
        <end position="21"/>
    </location>
</feature>
<proteinExistence type="predicted"/>
<gene>
    <name evidence="2" type="ORF">C8N24_0198</name>
</gene>
<accession>A0A660L7P4</accession>
<comment type="caution">
    <text evidence="2">The sequence shown here is derived from an EMBL/GenBank/DDBJ whole genome shotgun (WGS) entry which is preliminary data.</text>
</comment>
<dbReference type="AlphaFoldDB" id="A0A660L7P4"/>
<protein>
    <submittedName>
        <fullName evidence="2">Uncharacterized protein</fullName>
    </submittedName>
</protein>
<evidence type="ECO:0000313" key="3">
    <source>
        <dbReference type="Proteomes" id="UP000278962"/>
    </source>
</evidence>
<organism evidence="2 3">
    <name type="scientific">Solirubrobacter pauli</name>
    <dbReference type="NCBI Taxonomy" id="166793"/>
    <lineage>
        <taxon>Bacteria</taxon>
        <taxon>Bacillati</taxon>
        <taxon>Actinomycetota</taxon>
        <taxon>Thermoleophilia</taxon>
        <taxon>Solirubrobacterales</taxon>
        <taxon>Solirubrobacteraceae</taxon>
        <taxon>Solirubrobacter</taxon>
    </lineage>
</organism>
<evidence type="ECO:0000256" key="1">
    <source>
        <dbReference type="SAM" id="SignalP"/>
    </source>
</evidence>
<reference evidence="2 3" key="1">
    <citation type="submission" date="2018-10" db="EMBL/GenBank/DDBJ databases">
        <title>Genomic Encyclopedia of Archaeal and Bacterial Type Strains, Phase II (KMG-II): from individual species to whole genera.</title>
        <authorList>
            <person name="Goeker M."/>
        </authorList>
    </citation>
    <scope>NUCLEOTIDE SEQUENCE [LARGE SCALE GENOMIC DNA]</scope>
    <source>
        <strain evidence="2 3">DSM 14954</strain>
    </source>
</reference>
<name>A0A660L7P4_9ACTN</name>
<dbReference type="Proteomes" id="UP000278962">
    <property type="component" value="Unassembled WGS sequence"/>
</dbReference>
<dbReference type="EMBL" id="RBIL01000001">
    <property type="protein sequence ID" value="RKQ90396.1"/>
    <property type="molecule type" value="Genomic_DNA"/>
</dbReference>
<dbReference type="SUPFAM" id="SSF89372">
    <property type="entry name" value="Fucose-specific lectin"/>
    <property type="match status" value="1"/>
</dbReference>
<dbReference type="RefSeq" id="WP_170178758.1">
    <property type="nucleotide sequence ID" value="NZ_RBIL01000001.1"/>
</dbReference>
<keyword evidence="3" id="KW-1185">Reference proteome</keyword>
<keyword evidence="1" id="KW-0732">Signal</keyword>
<evidence type="ECO:0000313" key="2">
    <source>
        <dbReference type="EMBL" id="RKQ90396.1"/>
    </source>
</evidence>